<dbReference type="AlphaFoldDB" id="L0DIW6"/>
<evidence type="ECO:0000256" key="3">
    <source>
        <dbReference type="ARBA" id="ARBA00022692"/>
    </source>
</evidence>
<dbReference type="PROSITE" id="PS00211">
    <property type="entry name" value="ABC_TRANSPORTER_1"/>
    <property type="match status" value="1"/>
</dbReference>
<keyword evidence="3 8" id="KW-0812">Transmembrane</keyword>
<dbReference type="SUPFAM" id="SSF90123">
    <property type="entry name" value="ABC transporter transmembrane region"/>
    <property type="match status" value="1"/>
</dbReference>
<evidence type="ECO:0000256" key="1">
    <source>
        <dbReference type="ARBA" id="ARBA00004651"/>
    </source>
</evidence>
<gene>
    <name evidence="11" type="ordered locus">Sinac_4410</name>
</gene>
<dbReference type="InterPro" id="IPR003593">
    <property type="entry name" value="AAA+_ATPase"/>
</dbReference>
<dbReference type="InterPro" id="IPR036640">
    <property type="entry name" value="ABC1_TM_sf"/>
</dbReference>
<evidence type="ECO:0000313" key="12">
    <source>
        <dbReference type="Proteomes" id="UP000010798"/>
    </source>
</evidence>
<dbReference type="InterPro" id="IPR039421">
    <property type="entry name" value="Type_1_exporter"/>
</dbReference>
<dbReference type="Gene3D" id="1.20.1560.10">
    <property type="entry name" value="ABC transporter type 1, transmembrane domain"/>
    <property type="match status" value="1"/>
</dbReference>
<feature type="domain" description="ABC transmembrane type-1" evidence="10">
    <location>
        <begin position="19"/>
        <end position="316"/>
    </location>
</feature>
<dbReference type="PROSITE" id="PS50893">
    <property type="entry name" value="ABC_TRANSPORTER_2"/>
    <property type="match status" value="1"/>
</dbReference>
<accession>L0DIW6</accession>
<evidence type="ECO:0000256" key="4">
    <source>
        <dbReference type="ARBA" id="ARBA00022741"/>
    </source>
</evidence>
<keyword evidence="12" id="KW-1185">Reference proteome</keyword>
<keyword evidence="6 8" id="KW-1133">Transmembrane helix</keyword>
<dbReference type="KEGG" id="saci:Sinac_4410"/>
<feature type="transmembrane region" description="Helical" evidence="8">
    <location>
        <begin position="256"/>
        <end position="278"/>
    </location>
</feature>
<evidence type="ECO:0000259" key="10">
    <source>
        <dbReference type="PROSITE" id="PS50929"/>
    </source>
</evidence>
<dbReference type="FunFam" id="3.40.50.300:FF:000287">
    <property type="entry name" value="Multidrug ABC transporter ATP-binding protein"/>
    <property type="match status" value="1"/>
</dbReference>
<evidence type="ECO:0000259" key="9">
    <source>
        <dbReference type="PROSITE" id="PS50893"/>
    </source>
</evidence>
<sequence length="593" mass="65438">MRLYWRVLHYLKPYRGLAVASVLIIAATAMASLLTPWPLKILVDNALGGAPPPRIVVMILGPLAGDRAAVLALAVAGGLFIAFFNNLMHVLENYVNTKLNLSMGLDFRSDLFRHSQRLSMAFHDRRRSGMLIYQISYQCDAASGLIMAVPPLATNALTLFGMFAVIYLIDPKLALLSVSIVPLLYYSTRYYVKHIQPQIVRVKGFEAETLSVIHEAISMIRVIAAFGREDHEYRRYRAQGTQAVDERVRLTVRQTLFSLAVNMTTACGTALVLGYGAYHALKGRLTVGELLVILSYVAAVYKPLEAISQTVGSLQDQIVSLRLTLELLDTIPEVSDPPGARVSGRALGQVAFEGVQFRYADRVDTLKEIDFEVVPGQRVALVGPTGAGKTTLISLILRFYDPTHGRILLDGEDIRSLTLESLRKQVSLVLQEPLLFSDTIANNIRYGRLDATMDEIIDAAKAANAHQFICKLPDGYDTVVGERGAKLSGGERQRISVARAFLKNAPILLLDEPTSSIDSRTEAVILDALDRLMEGRTTFLVAHRLSTIRSVDTILVMDQGRVVGQGSHESLLHTCPLYRQLYELQSAPQRQPA</sequence>
<dbReference type="InterPro" id="IPR017871">
    <property type="entry name" value="ABC_transporter-like_CS"/>
</dbReference>
<keyword evidence="5" id="KW-0067">ATP-binding</keyword>
<name>L0DIW6_SINAD</name>
<keyword evidence="4" id="KW-0547">Nucleotide-binding</keyword>
<feature type="domain" description="ABC transporter" evidence="9">
    <location>
        <begin position="350"/>
        <end position="584"/>
    </location>
</feature>
<comment type="subcellular location">
    <subcellularLocation>
        <location evidence="1">Cell membrane</location>
        <topology evidence="1">Multi-pass membrane protein</topology>
    </subcellularLocation>
</comment>
<dbReference type="OrthoDB" id="9762778at2"/>
<keyword evidence="7 8" id="KW-0472">Membrane</keyword>
<dbReference type="InterPro" id="IPR011527">
    <property type="entry name" value="ABC1_TM_dom"/>
</dbReference>
<dbReference type="InterPro" id="IPR027417">
    <property type="entry name" value="P-loop_NTPase"/>
</dbReference>
<dbReference type="Pfam" id="PF00005">
    <property type="entry name" value="ABC_tran"/>
    <property type="match status" value="1"/>
</dbReference>
<evidence type="ECO:0000256" key="5">
    <source>
        <dbReference type="ARBA" id="ARBA00022840"/>
    </source>
</evidence>
<dbReference type="GO" id="GO:0140359">
    <property type="term" value="F:ABC-type transporter activity"/>
    <property type="evidence" value="ECO:0007669"/>
    <property type="project" value="InterPro"/>
</dbReference>
<dbReference type="Pfam" id="PF00664">
    <property type="entry name" value="ABC_membrane"/>
    <property type="match status" value="1"/>
</dbReference>
<evidence type="ECO:0000256" key="8">
    <source>
        <dbReference type="SAM" id="Phobius"/>
    </source>
</evidence>
<dbReference type="SMART" id="SM00382">
    <property type="entry name" value="AAA"/>
    <property type="match status" value="1"/>
</dbReference>
<dbReference type="HOGENOM" id="CLU_000604_84_3_0"/>
<dbReference type="STRING" id="886293.Sinac_4410"/>
<reference evidence="11 12" key="1">
    <citation type="submission" date="2012-02" db="EMBL/GenBank/DDBJ databases">
        <title>Complete sequence of chromosome of Singulisphaera acidiphila DSM 18658.</title>
        <authorList>
            <consortium name="US DOE Joint Genome Institute (JGI-PGF)"/>
            <person name="Lucas S."/>
            <person name="Copeland A."/>
            <person name="Lapidus A."/>
            <person name="Glavina del Rio T."/>
            <person name="Dalin E."/>
            <person name="Tice H."/>
            <person name="Bruce D."/>
            <person name="Goodwin L."/>
            <person name="Pitluck S."/>
            <person name="Peters L."/>
            <person name="Ovchinnikova G."/>
            <person name="Chertkov O."/>
            <person name="Kyrpides N."/>
            <person name="Mavromatis K."/>
            <person name="Ivanova N."/>
            <person name="Brettin T."/>
            <person name="Detter J.C."/>
            <person name="Han C."/>
            <person name="Larimer F."/>
            <person name="Land M."/>
            <person name="Hauser L."/>
            <person name="Markowitz V."/>
            <person name="Cheng J.-F."/>
            <person name="Hugenholtz P."/>
            <person name="Woyke T."/>
            <person name="Wu D."/>
            <person name="Tindall B."/>
            <person name="Pomrenke H."/>
            <person name="Brambilla E."/>
            <person name="Klenk H.-P."/>
            <person name="Eisen J.A."/>
        </authorList>
    </citation>
    <scope>NUCLEOTIDE SEQUENCE [LARGE SCALE GENOMIC DNA]</scope>
    <source>
        <strain evidence="12">ATCC BAA-1392 / DSM 18658 / VKM B-2454 / MOB10</strain>
    </source>
</reference>
<keyword evidence="2" id="KW-0813">Transport</keyword>
<proteinExistence type="predicted"/>
<dbReference type="eggNOG" id="COG1132">
    <property type="taxonomic scope" value="Bacteria"/>
</dbReference>
<evidence type="ECO:0000256" key="2">
    <source>
        <dbReference type="ARBA" id="ARBA00022448"/>
    </source>
</evidence>
<protein>
    <submittedName>
        <fullName evidence="11">ABC-type multidrug transport system, ATPase and permease component</fullName>
    </submittedName>
</protein>
<feature type="transmembrane region" description="Helical" evidence="8">
    <location>
        <begin position="55"/>
        <end position="84"/>
    </location>
</feature>
<dbReference type="PANTHER" id="PTHR24221">
    <property type="entry name" value="ATP-BINDING CASSETTE SUB-FAMILY B"/>
    <property type="match status" value="1"/>
</dbReference>
<feature type="transmembrane region" description="Helical" evidence="8">
    <location>
        <begin position="173"/>
        <end position="192"/>
    </location>
</feature>
<dbReference type="GO" id="GO:0005524">
    <property type="term" value="F:ATP binding"/>
    <property type="evidence" value="ECO:0007669"/>
    <property type="project" value="UniProtKB-KW"/>
</dbReference>
<dbReference type="Proteomes" id="UP000010798">
    <property type="component" value="Chromosome"/>
</dbReference>
<dbReference type="InterPro" id="IPR003439">
    <property type="entry name" value="ABC_transporter-like_ATP-bd"/>
</dbReference>
<dbReference type="PANTHER" id="PTHR24221:SF654">
    <property type="entry name" value="ATP-BINDING CASSETTE SUB-FAMILY B MEMBER 6"/>
    <property type="match status" value="1"/>
</dbReference>
<dbReference type="EMBL" id="CP003364">
    <property type="protein sequence ID" value="AGA28601.1"/>
    <property type="molecule type" value="Genomic_DNA"/>
</dbReference>
<evidence type="ECO:0000256" key="6">
    <source>
        <dbReference type="ARBA" id="ARBA00022989"/>
    </source>
</evidence>
<evidence type="ECO:0000313" key="11">
    <source>
        <dbReference type="EMBL" id="AGA28601.1"/>
    </source>
</evidence>
<organism evidence="11 12">
    <name type="scientific">Singulisphaera acidiphila (strain ATCC BAA-1392 / DSM 18658 / VKM B-2454 / MOB10)</name>
    <dbReference type="NCBI Taxonomy" id="886293"/>
    <lineage>
        <taxon>Bacteria</taxon>
        <taxon>Pseudomonadati</taxon>
        <taxon>Planctomycetota</taxon>
        <taxon>Planctomycetia</taxon>
        <taxon>Isosphaerales</taxon>
        <taxon>Isosphaeraceae</taxon>
        <taxon>Singulisphaera</taxon>
    </lineage>
</organism>
<dbReference type="PROSITE" id="PS50929">
    <property type="entry name" value="ABC_TM1F"/>
    <property type="match status" value="1"/>
</dbReference>
<dbReference type="GO" id="GO:0005886">
    <property type="term" value="C:plasma membrane"/>
    <property type="evidence" value="ECO:0007669"/>
    <property type="project" value="UniProtKB-SubCell"/>
</dbReference>
<dbReference type="Gene3D" id="3.40.50.300">
    <property type="entry name" value="P-loop containing nucleotide triphosphate hydrolases"/>
    <property type="match status" value="1"/>
</dbReference>
<dbReference type="SUPFAM" id="SSF52540">
    <property type="entry name" value="P-loop containing nucleoside triphosphate hydrolases"/>
    <property type="match status" value="1"/>
</dbReference>
<dbReference type="RefSeq" id="WP_015247719.1">
    <property type="nucleotide sequence ID" value="NC_019892.1"/>
</dbReference>
<evidence type="ECO:0000256" key="7">
    <source>
        <dbReference type="ARBA" id="ARBA00023136"/>
    </source>
</evidence>
<dbReference type="GO" id="GO:0016887">
    <property type="term" value="F:ATP hydrolysis activity"/>
    <property type="evidence" value="ECO:0007669"/>
    <property type="project" value="InterPro"/>
</dbReference>